<dbReference type="EMBL" id="JAVJIU010000004">
    <property type="protein sequence ID" value="MDR5591198.1"/>
    <property type="molecule type" value="Genomic_DNA"/>
</dbReference>
<dbReference type="InterPro" id="IPR013783">
    <property type="entry name" value="Ig-like_fold"/>
</dbReference>
<dbReference type="InterPro" id="IPR000792">
    <property type="entry name" value="Tscrpt_reg_LuxR_C"/>
</dbReference>
<keyword evidence="3" id="KW-0732">Signal</keyword>
<proteinExistence type="predicted"/>
<dbReference type="SUPFAM" id="SSF46894">
    <property type="entry name" value="C-terminal effector domain of the bipartite response regulators"/>
    <property type="match status" value="1"/>
</dbReference>
<dbReference type="InterPro" id="IPR011123">
    <property type="entry name" value="Y_Y_Y"/>
</dbReference>
<dbReference type="Pfam" id="PF07495">
    <property type="entry name" value="Y_Y_Y"/>
    <property type="match status" value="1"/>
</dbReference>
<keyword evidence="6" id="KW-1185">Reference proteome</keyword>
<evidence type="ECO:0000313" key="6">
    <source>
        <dbReference type="Proteomes" id="UP001257234"/>
    </source>
</evidence>
<dbReference type="Proteomes" id="UP001257234">
    <property type="component" value="Unassembled WGS sequence"/>
</dbReference>
<accession>A0ABU1ES26</accession>
<dbReference type="Gene3D" id="2.60.40.10">
    <property type="entry name" value="Immunoglobulins"/>
    <property type="match status" value="1"/>
</dbReference>
<feature type="domain" description="HTH luxR-type" evidence="4">
    <location>
        <begin position="867"/>
        <end position="924"/>
    </location>
</feature>
<feature type="transmembrane region" description="Helical" evidence="2">
    <location>
        <begin position="728"/>
        <end position="749"/>
    </location>
</feature>
<comment type="caution">
    <text evidence="5">The sequence shown here is derived from an EMBL/GenBank/DDBJ whole genome shotgun (WGS) entry which is preliminary data.</text>
</comment>
<dbReference type="Gene3D" id="1.10.10.10">
    <property type="entry name" value="Winged helix-like DNA-binding domain superfamily/Winged helix DNA-binding domain"/>
    <property type="match status" value="1"/>
</dbReference>
<evidence type="ECO:0000256" key="2">
    <source>
        <dbReference type="SAM" id="Phobius"/>
    </source>
</evidence>
<dbReference type="InterPro" id="IPR016032">
    <property type="entry name" value="Sig_transdc_resp-reg_C-effctor"/>
</dbReference>
<reference evidence="6" key="1">
    <citation type="submission" date="2023-07" db="EMBL/GenBank/DDBJ databases">
        <title>Christiangramia sp. SM2212., a novel bacterium of the family Flavobacteriaceae isolated from the sea sediment.</title>
        <authorList>
            <person name="Wang J."/>
            <person name="Zhang X."/>
        </authorList>
    </citation>
    <scope>NUCLEOTIDE SEQUENCE [LARGE SCALE GENOMIC DNA]</scope>
    <source>
        <strain evidence="6">SM2212</strain>
    </source>
</reference>
<dbReference type="InterPro" id="IPR011047">
    <property type="entry name" value="Quinoprotein_ADH-like_sf"/>
</dbReference>
<evidence type="ECO:0000256" key="3">
    <source>
        <dbReference type="SAM" id="SignalP"/>
    </source>
</evidence>
<name>A0ABU1ES26_9FLAO</name>
<dbReference type="Gene3D" id="2.130.10.10">
    <property type="entry name" value="YVTN repeat-like/Quinoprotein amine dehydrogenase"/>
    <property type="match status" value="2"/>
</dbReference>
<evidence type="ECO:0000313" key="5">
    <source>
        <dbReference type="EMBL" id="MDR5591198.1"/>
    </source>
</evidence>
<feature type="coiled-coil region" evidence="1">
    <location>
        <begin position="765"/>
        <end position="797"/>
    </location>
</feature>
<sequence>MSNKLIFILVFFYFLSGAAQELPPVVNFGPNQYSAGNQNWMIAQDDSKNLYFANSTGLLEYNGENWTLYPVPNNTIVRSLKVVGDRIYTGAYMEAGFWERNEFGELKYTSLVPKFNNAIGDGEQFWDIEFLDDLIIFRSFGGIYFYNPAQGSIKKMENPLGKPISGIFKLENELYFQYVGAGLYKFSNGIPEVLIPINALGERAIMHVYKKQGELAVITGKSEFFTWDGNQLEEENLQFNTELGNPNILDAVDLENGGIVLGTVGKGIVQLDAEGAIVNSFNQNNILMNNTVLDLFLDESGNIWAGLDYGISYIDLSSNFLSFQDNAGEIGSVYASYQDGNDLYLGTNQGLYLKKADEKSFELVNGTEGQVWFIDKVKGDILCGHNSGTFLIENGMASKICDRLGTWLIKEYSENVFIQGHYNGLSFLVKNTNGYEVMPMLENFPHSSKFIEIDEDINIWVSNEHKGVFKMSVNESYTGINKIDNYTFSGESGITSSLFRFNDTLYYSSKEQIYQFNETNDDFSADNRLNLMVSEIDRLSGKMVSDDNSKLWGFANRGVFYIEPAQISNDYNLNSIFIDQNFRNIAVGYENISTFDDSQYLLGIANGYLRLKNLKEDNVDASIAINFIEVSALDEVSEKVKIGEAGEFDFKRNNLSFHFSSPVHEKYQESQYSYRLLGLSENWSSWSTSPEANFKNLNFGDYTFEVKAKIGDDETSVASYKFSIDRPIYLSGVALLGYFIAFLLILFLVHILNKRHHEKSVAENERALKMKNLEAEREIIKLKNEKLEQDMTNKNRELAVSTMSLIKKNEFLTSIKDKLKDSEDSTKVKSVIKTIDKDISEEDNWKFFKKAFSNADKDFFQKIKAKHPELTSNDLKLCAYLRLNLSSKEIAPLLNISVKSVEIKRYRLRKKMDLDRETNLTDYILAL</sequence>
<keyword evidence="2" id="KW-1133">Transmembrane helix</keyword>
<dbReference type="InterPro" id="IPR036388">
    <property type="entry name" value="WH-like_DNA-bd_sf"/>
</dbReference>
<keyword evidence="1" id="KW-0175">Coiled coil</keyword>
<dbReference type="RefSeq" id="WP_309562065.1">
    <property type="nucleotide sequence ID" value="NZ_JAVJIU010000004.1"/>
</dbReference>
<keyword evidence="2" id="KW-0812">Transmembrane</keyword>
<keyword evidence="2" id="KW-0472">Membrane</keyword>
<dbReference type="SUPFAM" id="SSF50998">
    <property type="entry name" value="Quinoprotein alcohol dehydrogenase-like"/>
    <property type="match status" value="1"/>
</dbReference>
<protein>
    <submittedName>
        <fullName evidence="5">Triple tyrosine motif-containing protein</fullName>
    </submittedName>
</protein>
<organism evidence="5 6">
    <name type="scientific">Christiangramia sediminicola</name>
    <dbReference type="NCBI Taxonomy" id="3073267"/>
    <lineage>
        <taxon>Bacteria</taxon>
        <taxon>Pseudomonadati</taxon>
        <taxon>Bacteroidota</taxon>
        <taxon>Flavobacteriia</taxon>
        <taxon>Flavobacteriales</taxon>
        <taxon>Flavobacteriaceae</taxon>
        <taxon>Christiangramia</taxon>
    </lineage>
</organism>
<feature type="signal peptide" evidence="3">
    <location>
        <begin position="1"/>
        <end position="19"/>
    </location>
</feature>
<dbReference type="InterPro" id="IPR015943">
    <property type="entry name" value="WD40/YVTN_repeat-like_dom_sf"/>
</dbReference>
<evidence type="ECO:0000259" key="4">
    <source>
        <dbReference type="SMART" id="SM00421"/>
    </source>
</evidence>
<feature type="chain" id="PRO_5045449819" evidence="3">
    <location>
        <begin position="20"/>
        <end position="927"/>
    </location>
</feature>
<dbReference type="SMART" id="SM00421">
    <property type="entry name" value="HTH_LUXR"/>
    <property type="match status" value="1"/>
</dbReference>
<evidence type="ECO:0000256" key="1">
    <source>
        <dbReference type="SAM" id="Coils"/>
    </source>
</evidence>
<gene>
    <name evidence="5" type="ORF">RE431_11165</name>
</gene>